<keyword evidence="3" id="KW-1185">Reference proteome</keyword>
<evidence type="ECO:0000313" key="3">
    <source>
        <dbReference type="Proteomes" id="UP001346869"/>
    </source>
</evidence>
<feature type="compositionally biased region" description="Polar residues" evidence="1">
    <location>
        <begin position="198"/>
        <end position="208"/>
    </location>
</feature>
<reference evidence="2 3" key="1">
    <citation type="journal article" date="2023" name="Genes (Basel)">
        <title>Chromosome-Level Genome Assembly and Circadian Gene Repertoire of the Patagonia Blennie Eleginops maclovinus-The Closest Ancestral Proxy of Antarctic Cryonotothenioids.</title>
        <authorList>
            <person name="Cheng C.C."/>
            <person name="Rivera-Colon A.G."/>
            <person name="Minhas B.F."/>
            <person name="Wilson L."/>
            <person name="Rayamajhi N."/>
            <person name="Vargas-Chacoff L."/>
            <person name="Catchen J.M."/>
        </authorList>
    </citation>
    <scope>NUCLEOTIDE SEQUENCE [LARGE SCALE GENOMIC DNA]</scope>
    <source>
        <strain evidence="2">JMC-PN-2008</strain>
    </source>
</reference>
<name>A0AAN7XST3_ELEMC</name>
<dbReference type="EMBL" id="JAUZQC010000008">
    <property type="protein sequence ID" value="KAK5867710.1"/>
    <property type="molecule type" value="Genomic_DNA"/>
</dbReference>
<reference evidence="2 3" key="2">
    <citation type="journal article" date="2023" name="Mol. Biol. Evol.">
        <title>Genomics of Secondarily Temperate Adaptation in the Only Non-Antarctic Icefish.</title>
        <authorList>
            <person name="Rivera-Colon A.G."/>
            <person name="Rayamajhi N."/>
            <person name="Minhas B.F."/>
            <person name="Madrigal G."/>
            <person name="Bilyk K.T."/>
            <person name="Yoon V."/>
            <person name="Hune M."/>
            <person name="Gregory S."/>
            <person name="Cheng C.H.C."/>
            <person name="Catchen J.M."/>
        </authorList>
    </citation>
    <scope>NUCLEOTIDE SEQUENCE [LARGE SCALE GENOMIC DNA]</scope>
    <source>
        <strain evidence="2">JMC-PN-2008</strain>
    </source>
</reference>
<evidence type="ECO:0000256" key="1">
    <source>
        <dbReference type="SAM" id="MobiDB-lite"/>
    </source>
</evidence>
<dbReference type="Proteomes" id="UP001346869">
    <property type="component" value="Unassembled WGS sequence"/>
</dbReference>
<comment type="caution">
    <text evidence="2">The sequence shown here is derived from an EMBL/GenBank/DDBJ whole genome shotgun (WGS) entry which is preliminary data.</text>
</comment>
<feature type="compositionally biased region" description="Basic residues" evidence="1">
    <location>
        <begin position="95"/>
        <end position="114"/>
    </location>
</feature>
<evidence type="ECO:0000313" key="2">
    <source>
        <dbReference type="EMBL" id="KAK5867710.1"/>
    </source>
</evidence>
<dbReference type="AlphaFoldDB" id="A0AAN7XST3"/>
<organism evidence="2 3">
    <name type="scientific">Eleginops maclovinus</name>
    <name type="common">Patagonian blennie</name>
    <name type="synonym">Eleginus maclovinus</name>
    <dbReference type="NCBI Taxonomy" id="56733"/>
    <lineage>
        <taxon>Eukaryota</taxon>
        <taxon>Metazoa</taxon>
        <taxon>Chordata</taxon>
        <taxon>Craniata</taxon>
        <taxon>Vertebrata</taxon>
        <taxon>Euteleostomi</taxon>
        <taxon>Actinopterygii</taxon>
        <taxon>Neopterygii</taxon>
        <taxon>Teleostei</taxon>
        <taxon>Neoteleostei</taxon>
        <taxon>Acanthomorphata</taxon>
        <taxon>Eupercaria</taxon>
        <taxon>Perciformes</taxon>
        <taxon>Notothenioidei</taxon>
        <taxon>Eleginopidae</taxon>
        <taxon>Eleginops</taxon>
    </lineage>
</organism>
<proteinExistence type="predicted"/>
<feature type="region of interest" description="Disordered" evidence="1">
    <location>
        <begin position="1"/>
        <end position="130"/>
    </location>
</feature>
<feature type="region of interest" description="Disordered" evidence="1">
    <location>
        <begin position="154"/>
        <end position="208"/>
    </location>
</feature>
<gene>
    <name evidence="2" type="ORF">PBY51_012175</name>
</gene>
<sequence length="232" mass="26679">MFLTVKLSPLKRKSESETAWAKKHSDKQRDSEKSMTAFPRTKRRNRHKLETQKCTFAPASGQSLKKAKKVDPANTEEIPSETGILSGKTRPCLSLKKRRSHSKKNKRGREKKRTVTFSLPADQERSKAEIESKAVMPLQKKDVLKFSVLPKTFNFKDTSNGRKEHNDPVPEISDLVEEQRKSQSQTIKTAMGPWYPNPENTFMSMPLTPTTDGLFHEFQRKYKDKMQPSVDK</sequence>
<accession>A0AAN7XST3</accession>
<feature type="compositionally biased region" description="Basic and acidic residues" evidence="1">
    <location>
        <begin position="159"/>
        <end position="168"/>
    </location>
</feature>
<protein>
    <submittedName>
        <fullName evidence="2">Uncharacterized protein</fullName>
    </submittedName>
</protein>